<dbReference type="Proteomes" id="UP001433268">
    <property type="component" value="Unassembled WGS sequence"/>
</dbReference>
<reference evidence="2 3" key="1">
    <citation type="submission" date="2023-01" db="EMBL/GenBank/DDBJ databases">
        <title>Analysis of 21 Apiospora genomes using comparative genomics revels a genus with tremendous synthesis potential of carbohydrate active enzymes and secondary metabolites.</title>
        <authorList>
            <person name="Sorensen T."/>
        </authorList>
    </citation>
    <scope>NUCLEOTIDE SEQUENCE [LARGE SCALE GENOMIC DNA]</scope>
    <source>
        <strain evidence="2 3">CBS 114990</strain>
    </source>
</reference>
<protein>
    <recommendedName>
        <fullName evidence="4">F-box domain-containing protein</fullName>
    </recommendedName>
</protein>
<dbReference type="EMBL" id="JAQQWN010000002">
    <property type="protein sequence ID" value="KAK8093678.1"/>
    <property type="molecule type" value="Genomic_DNA"/>
</dbReference>
<feature type="region of interest" description="Disordered" evidence="1">
    <location>
        <begin position="488"/>
        <end position="509"/>
    </location>
</feature>
<keyword evidence="3" id="KW-1185">Reference proteome</keyword>
<accession>A0ABR1XAQ8</accession>
<comment type="caution">
    <text evidence="2">The sequence shown here is derived from an EMBL/GenBank/DDBJ whole genome shotgun (WGS) entry which is preliminary data.</text>
</comment>
<organism evidence="2 3">
    <name type="scientific">Apiospora hydei</name>
    <dbReference type="NCBI Taxonomy" id="1337664"/>
    <lineage>
        <taxon>Eukaryota</taxon>
        <taxon>Fungi</taxon>
        <taxon>Dikarya</taxon>
        <taxon>Ascomycota</taxon>
        <taxon>Pezizomycotina</taxon>
        <taxon>Sordariomycetes</taxon>
        <taxon>Xylariomycetidae</taxon>
        <taxon>Amphisphaeriales</taxon>
        <taxon>Apiosporaceae</taxon>
        <taxon>Apiospora</taxon>
    </lineage>
</organism>
<dbReference type="RefSeq" id="XP_066674451.1">
    <property type="nucleotide sequence ID" value="XM_066804678.1"/>
</dbReference>
<gene>
    <name evidence="2" type="ORF">PG997_000363</name>
</gene>
<evidence type="ECO:0000313" key="2">
    <source>
        <dbReference type="EMBL" id="KAK8093678.1"/>
    </source>
</evidence>
<sequence>MPSLLDLTPELVDLTCQWGDEASLLALRLVCRDLAAKTLNQVKARFFTDVQIFVTKDDLQWLRDVSQHPTFRYSVRKLWIRPCLFENRLLLSYYQWGLCREFRNVERPDRVDWRPEQGYQAYKNAMGDYLELVTTEKLHDALRDCIASLPNLQHVHIYQKRIDDMECHGDPPIRPTIPRRRVWERLTNNIGLNPVGEDLPMPPRFAEQPNAHAFVFMALLKVLAVGRSASVNDDEYSIDTLDLCSSQDSDCGIVSPRYIALSRADWSEWGPAFQHLKCRHLYISLCSYPEGARPRSSESLGGTDSIFMRAFAETTPHLKSLILQYQNQGPAGFITLSKSARFTRLEILVLAEFYTTSNAMIEFLRTAAPTVRQLRIQRVILATVDRALSVRQQRLPPEEIRTAWYQVWNFIKTSMEDLQLLYFNIPTVPGLRVTNPLRGRVGGWYKGSSVPTNCYDAAVTDMVLAEWIDQLGFENGDDGEIDLHEFDKEETPRRYGKATKLGMTRRSDG</sequence>
<evidence type="ECO:0000256" key="1">
    <source>
        <dbReference type="SAM" id="MobiDB-lite"/>
    </source>
</evidence>
<evidence type="ECO:0000313" key="3">
    <source>
        <dbReference type="Proteomes" id="UP001433268"/>
    </source>
</evidence>
<name>A0ABR1XAQ8_9PEZI</name>
<evidence type="ECO:0008006" key="4">
    <source>
        <dbReference type="Google" id="ProtNLM"/>
    </source>
</evidence>
<proteinExistence type="predicted"/>
<dbReference type="GeneID" id="92037738"/>